<dbReference type="GO" id="GO:0016740">
    <property type="term" value="F:transferase activity"/>
    <property type="evidence" value="ECO:0007669"/>
    <property type="project" value="UniProtKB-KW"/>
</dbReference>
<comment type="caution">
    <text evidence="3">The sequence shown here is derived from an EMBL/GenBank/DDBJ whole genome shotgun (WGS) entry which is preliminary data.</text>
</comment>
<dbReference type="Gene3D" id="3.40.50.510">
    <property type="entry name" value="Phosphotransferase system, mannose-type IIA component"/>
    <property type="match status" value="1"/>
</dbReference>
<dbReference type="AlphaFoldDB" id="A0AA91TQ11"/>
<sequence length="142" mass="16210">MRRFLLASHANFAEGIYGSLRLIMGDQPNVEFLCAYMTEDFDLNKEISFILENLKLEDELIVVTDLLGGSVNNEFMNYVNRMDKKVFVVSGLNLGLLITLLSRQFEEKDTGQIIVESIDESKESICLCNKILEDSQNIDDEF</sequence>
<reference evidence="3 4" key="1">
    <citation type="submission" date="2017-07" db="EMBL/GenBank/DDBJ databases">
        <title>Isolation and whole genome analysis of endospore-forming bacteria from heroin.</title>
        <authorList>
            <person name="Kalinowski J."/>
            <person name="Ahrens B."/>
            <person name="Al-Dilaimi A."/>
            <person name="Winkler A."/>
            <person name="Wibberg D."/>
            <person name="Schleenbecker U."/>
            <person name="Ruckert C."/>
            <person name="Wolfel R."/>
            <person name="Grass G."/>
        </authorList>
    </citation>
    <scope>NUCLEOTIDE SEQUENCE [LARGE SCALE GENOMIC DNA]</scope>
    <source>
        <strain evidence="3 4">7521-2</strain>
    </source>
</reference>
<feature type="domain" description="PTS EIIA type-4" evidence="2">
    <location>
        <begin position="1"/>
        <end position="125"/>
    </location>
</feature>
<gene>
    <name evidence="3" type="ORF">CHH57_16925</name>
</gene>
<dbReference type="InterPro" id="IPR036662">
    <property type="entry name" value="PTS_EIIA_man-typ_sf"/>
</dbReference>
<evidence type="ECO:0000259" key="2">
    <source>
        <dbReference type="PROSITE" id="PS51096"/>
    </source>
</evidence>
<evidence type="ECO:0000313" key="3">
    <source>
        <dbReference type="EMBL" id="PAD82035.1"/>
    </source>
</evidence>
<proteinExistence type="predicted"/>
<organism evidence="3 4">
    <name type="scientific">Niallia circulans</name>
    <name type="common">Bacillus circulans</name>
    <dbReference type="NCBI Taxonomy" id="1397"/>
    <lineage>
        <taxon>Bacteria</taxon>
        <taxon>Bacillati</taxon>
        <taxon>Bacillota</taxon>
        <taxon>Bacilli</taxon>
        <taxon>Bacillales</taxon>
        <taxon>Bacillaceae</taxon>
        <taxon>Niallia</taxon>
    </lineage>
</organism>
<dbReference type="SUPFAM" id="SSF53062">
    <property type="entry name" value="PTS system fructose IIA component-like"/>
    <property type="match status" value="1"/>
</dbReference>
<dbReference type="GO" id="GO:0016020">
    <property type="term" value="C:membrane"/>
    <property type="evidence" value="ECO:0007669"/>
    <property type="project" value="InterPro"/>
</dbReference>
<dbReference type="PROSITE" id="PS51096">
    <property type="entry name" value="PTS_EIIA_TYPE_4"/>
    <property type="match status" value="1"/>
</dbReference>
<evidence type="ECO:0000256" key="1">
    <source>
        <dbReference type="ARBA" id="ARBA00022679"/>
    </source>
</evidence>
<name>A0AA91TQ11_NIACI</name>
<dbReference type="Pfam" id="PF03610">
    <property type="entry name" value="EIIA-man"/>
    <property type="match status" value="1"/>
</dbReference>
<evidence type="ECO:0000313" key="4">
    <source>
        <dbReference type="Proteomes" id="UP000216961"/>
    </source>
</evidence>
<dbReference type="InterPro" id="IPR051471">
    <property type="entry name" value="Bacterial_PTS_sugar_comp"/>
</dbReference>
<dbReference type="InterPro" id="IPR004701">
    <property type="entry name" value="PTS_EIIA_man-typ"/>
</dbReference>
<dbReference type="PANTHER" id="PTHR33799:SF1">
    <property type="entry name" value="PTS SYSTEM MANNOSE-SPECIFIC EIIAB COMPONENT-RELATED"/>
    <property type="match status" value="1"/>
</dbReference>
<dbReference type="GO" id="GO:0009401">
    <property type="term" value="P:phosphoenolpyruvate-dependent sugar phosphotransferase system"/>
    <property type="evidence" value="ECO:0007669"/>
    <property type="project" value="InterPro"/>
</dbReference>
<accession>A0AA91TQ11</accession>
<protein>
    <submittedName>
        <fullName evidence="3">PTS system fructose subfamily transporter subunit IIA</fullName>
    </submittedName>
</protein>
<dbReference type="RefSeq" id="WP_095332027.1">
    <property type="nucleotide sequence ID" value="NZ_JAPWCI010000002.1"/>
</dbReference>
<dbReference type="EMBL" id="NPBQ01000100">
    <property type="protein sequence ID" value="PAD82035.1"/>
    <property type="molecule type" value="Genomic_DNA"/>
</dbReference>
<dbReference type="PANTHER" id="PTHR33799">
    <property type="entry name" value="PTS PERMEASE-RELATED-RELATED"/>
    <property type="match status" value="1"/>
</dbReference>
<keyword evidence="1" id="KW-0808">Transferase</keyword>
<dbReference type="Proteomes" id="UP000216961">
    <property type="component" value="Unassembled WGS sequence"/>
</dbReference>